<keyword evidence="11" id="KW-1185">Reference proteome</keyword>
<dbReference type="GO" id="GO:0006508">
    <property type="term" value="P:proteolysis"/>
    <property type="evidence" value="ECO:0007669"/>
    <property type="project" value="UniProtKB-KW"/>
</dbReference>
<evidence type="ECO:0000313" key="10">
    <source>
        <dbReference type="EMBL" id="VDN23367.1"/>
    </source>
</evidence>
<dbReference type="SUPFAM" id="SSF55486">
    <property type="entry name" value="Metalloproteases ('zincins'), catalytic domain"/>
    <property type="match status" value="1"/>
</dbReference>
<feature type="region of interest" description="Disordered" evidence="8">
    <location>
        <begin position="311"/>
        <end position="351"/>
    </location>
</feature>
<gene>
    <name evidence="10" type="ORF">GPUH_LOCUS13992</name>
</gene>
<evidence type="ECO:0000313" key="11">
    <source>
        <dbReference type="Proteomes" id="UP000271098"/>
    </source>
</evidence>
<evidence type="ECO:0000256" key="8">
    <source>
        <dbReference type="SAM" id="MobiDB-lite"/>
    </source>
</evidence>
<feature type="compositionally biased region" description="Basic and acidic residues" evidence="8">
    <location>
        <begin position="324"/>
        <end position="338"/>
    </location>
</feature>
<dbReference type="Pfam" id="PF01400">
    <property type="entry name" value="Astacin"/>
    <property type="match status" value="1"/>
</dbReference>
<dbReference type="EC" id="3.4.24.-" evidence="7"/>
<evidence type="ECO:0000256" key="1">
    <source>
        <dbReference type="ARBA" id="ARBA00022670"/>
    </source>
</evidence>
<protein>
    <recommendedName>
        <fullName evidence="7">Metalloendopeptidase</fullName>
        <ecNumber evidence="7">3.4.24.-</ecNumber>
    </recommendedName>
</protein>
<dbReference type="PROSITE" id="PS51864">
    <property type="entry name" value="ASTACIN"/>
    <property type="match status" value="1"/>
</dbReference>
<dbReference type="AlphaFoldDB" id="A0A183DZ51"/>
<keyword evidence="4 7" id="KW-0862">Zinc</keyword>
<evidence type="ECO:0000256" key="4">
    <source>
        <dbReference type="ARBA" id="ARBA00022833"/>
    </source>
</evidence>
<feature type="domain" description="Peptidase M12A" evidence="9">
    <location>
        <begin position="1"/>
        <end position="195"/>
    </location>
</feature>
<dbReference type="Proteomes" id="UP000271098">
    <property type="component" value="Unassembled WGS sequence"/>
</dbReference>
<sequence>MHDKENLYSAIDFWRKNTCVKFVEIESNATVPGSVRFIPVKDNNVFMDAVIGKQVEDEQMVLDNNVFMDAVIGKQVEDEQMVLVPQNGKLHEYIRIIGHLLGLAFQHQRPDGHKFLRYQLQNIQSPHYLPFFEPKDVTTYLPFDYGSMTAVNPKLYGKENKSVLEPTDLRYQETMGQKKPSFFDLYAVNTHYDCIDKLGDGLMIISETNMVPIIASNRLGPDSMTIYEFSYQQIKREDAWNLMRALIKPSAPELEYNMDPPIQHRKAENIPADVDRITESVIPTGKAENEPAIPAKSVKDESTVPAEDAIDKSAAPAAKPVAATEEKEPVLENPKNEDLEAPGPSGLQTFEEYKRNEPFRATSDWKVLYNSSENKQATGLFVIYAVSFD</sequence>
<evidence type="ECO:0000256" key="7">
    <source>
        <dbReference type="RuleBase" id="RU361183"/>
    </source>
</evidence>
<dbReference type="GO" id="GO:0046872">
    <property type="term" value="F:metal ion binding"/>
    <property type="evidence" value="ECO:0007669"/>
    <property type="project" value="UniProtKB-KW"/>
</dbReference>
<evidence type="ECO:0000313" key="12">
    <source>
        <dbReference type="WBParaSite" id="GPUH_0001400701-mRNA-1"/>
    </source>
</evidence>
<dbReference type="WBParaSite" id="GPUH_0001400701-mRNA-1">
    <property type="protein sequence ID" value="GPUH_0001400701-mRNA-1"/>
    <property type="gene ID" value="GPUH_0001400701"/>
</dbReference>
<feature type="compositionally biased region" description="Low complexity" evidence="8">
    <location>
        <begin position="312"/>
        <end position="323"/>
    </location>
</feature>
<dbReference type="InterPro" id="IPR001506">
    <property type="entry name" value="Peptidase_M12A"/>
</dbReference>
<accession>A0A183DZ51</accession>
<evidence type="ECO:0000256" key="5">
    <source>
        <dbReference type="ARBA" id="ARBA00023049"/>
    </source>
</evidence>
<dbReference type="EMBL" id="UYRT01080777">
    <property type="protein sequence ID" value="VDN23367.1"/>
    <property type="molecule type" value="Genomic_DNA"/>
</dbReference>
<dbReference type="PANTHER" id="PTHR10127:SF780">
    <property type="entry name" value="METALLOENDOPEPTIDASE"/>
    <property type="match status" value="1"/>
</dbReference>
<keyword evidence="3 7" id="KW-0378">Hydrolase</keyword>
<evidence type="ECO:0000259" key="9">
    <source>
        <dbReference type="PROSITE" id="PS51864"/>
    </source>
</evidence>
<dbReference type="GO" id="GO:0004222">
    <property type="term" value="F:metalloendopeptidase activity"/>
    <property type="evidence" value="ECO:0007669"/>
    <property type="project" value="UniProtKB-UniRule"/>
</dbReference>
<dbReference type="PRINTS" id="PR00480">
    <property type="entry name" value="ASTACIN"/>
</dbReference>
<proteinExistence type="predicted"/>
<organism evidence="12">
    <name type="scientific">Gongylonema pulchrum</name>
    <dbReference type="NCBI Taxonomy" id="637853"/>
    <lineage>
        <taxon>Eukaryota</taxon>
        <taxon>Metazoa</taxon>
        <taxon>Ecdysozoa</taxon>
        <taxon>Nematoda</taxon>
        <taxon>Chromadorea</taxon>
        <taxon>Rhabditida</taxon>
        <taxon>Spirurina</taxon>
        <taxon>Spiruromorpha</taxon>
        <taxon>Spiruroidea</taxon>
        <taxon>Gongylonematidae</taxon>
        <taxon>Gongylonema</taxon>
    </lineage>
</organism>
<comment type="caution">
    <text evidence="6">Lacks conserved residue(s) required for the propagation of feature annotation.</text>
</comment>
<reference evidence="10 11" key="2">
    <citation type="submission" date="2018-11" db="EMBL/GenBank/DDBJ databases">
        <authorList>
            <consortium name="Pathogen Informatics"/>
        </authorList>
    </citation>
    <scope>NUCLEOTIDE SEQUENCE [LARGE SCALE GENOMIC DNA]</scope>
</reference>
<keyword evidence="1 7" id="KW-0645">Protease</keyword>
<name>A0A183DZ51_9BILA</name>
<evidence type="ECO:0000256" key="3">
    <source>
        <dbReference type="ARBA" id="ARBA00022801"/>
    </source>
</evidence>
<reference evidence="12" key="1">
    <citation type="submission" date="2016-06" db="UniProtKB">
        <authorList>
            <consortium name="WormBaseParasite"/>
        </authorList>
    </citation>
    <scope>IDENTIFICATION</scope>
</reference>
<evidence type="ECO:0000256" key="6">
    <source>
        <dbReference type="PROSITE-ProRule" id="PRU01211"/>
    </source>
</evidence>
<keyword evidence="2 7" id="KW-0479">Metal-binding</keyword>
<keyword evidence="5 7" id="KW-0482">Metalloprotease</keyword>
<feature type="region of interest" description="Disordered" evidence="8">
    <location>
        <begin position="287"/>
        <end position="306"/>
    </location>
</feature>
<dbReference type="InterPro" id="IPR024079">
    <property type="entry name" value="MetalloPept_cat_dom_sf"/>
</dbReference>
<dbReference type="PANTHER" id="PTHR10127">
    <property type="entry name" value="DISCOIDIN, CUB, EGF, LAMININ , AND ZINC METALLOPROTEASE DOMAIN CONTAINING"/>
    <property type="match status" value="1"/>
</dbReference>
<dbReference type="Gene3D" id="3.40.390.10">
    <property type="entry name" value="Collagenase (Catalytic Domain)"/>
    <property type="match status" value="1"/>
</dbReference>
<evidence type="ECO:0000256" key="2">
    <source>
        <dbReference type="ARBA" id="ARBA00022723"/>
    </source>
</evidence>
<comment type="cofactor">
    <cofactor evidence="7">
        <name>Zn(2+)</name>
        <dbReference type="ChEBI" id="CHEBI:29105"/>
    </cofactor>
    <text evidence="7">Binds 1 zinc ion per subunit.</text>
</comment>